<dbReference type="AlphaFoldDB" id="A0A1M5PQW0"/>
<evidence type="ECO:0000313" key="2">
    <source>
        <dbReference type="Proteomes" id="UP000184485"/>
    </source>
</evidence>
<dbReference type="Proteomes" id="UP000184485">
    <property type="component" value="Unassembled WGS sequence"/>
</dbReference>
<proteinExistence type="predicted"/>
<accession>A0A1M5PQW0</accession>
<keyword evidence="2" id="KW-1185">Reference proteome</keyword>
<dbReference type="OrthoDB" id="7509188at2"/>
<dbReference type="RefSeq" id="WP_073058713.1">
    <property type="nucleotide sequence ID" value="NZ_FQUP01000012.1"/>
</dbReference>
<name>A0A1M5PQW0_9HYPH</name>
<sequence>MTLSHREFLGDAEHDFCLTPANVAELERLTGAGIGTLFSRVIARAFYLSDLAEIIRLALIGGGMSPERALHLVGVYVTGRPLNETYPLALAILERLWFGADDQADAEPHEVAA</sequence>
<organism evidence="1 2">
    <name type="scientific">Kaistia soli DSM 19436</name>
    <dbReference type="NCBI Taxonomy" id="1122133"/>
    <lineage>
        <taxon>Bacteria</taxon>
        <taxon>Pseudomonadati</taxon>
        <taxon>Pseudomonadota</taxon>
        <taxon>Alphaproteobacteria</taxon>
        <taxon>Hyphomicrobiales</taxon>
        <taxon>Kaistiaceae</taxon>
        <taxon>Kaistia</taxon>
    </lineage>
</organism>
<dbReference type="EMBL" id="FQUP01000012">
    <property type="protein sequence ID" value="SHH04091.1"/>
    <property type="molecule type" value="Genomic_DNA"/>
</dbReference>
<gene>
    <name evidence="1" type="ORF">SAMN02745157_0213</name>
</gene>
<reference evidence="1 2" key="1">
    <citation type="submission" date="2016-11" db="EMBL/GenBank/DDBJ databases">
        <authorList>
            <person name="Jaros S."/>
            <person name="Januszkiewicz K."/>
            <person name="Wedrychowicz H."/>
        </authorList>
    </citation>
    <scope>NUCLEOTIDE SEQUENCE [LARGE SCALE GENOMIC DNA]</scope>
    <source>
        <strain evidence="1 2">DSM 19436</strain>
    </source>
</reference>
<dbReference type="Pfam" id="PF11836">
    <property type="entry name" value="Phage_TAC_11"/>
    <property type="match status" value="1"/>
</dbReference>
<protein>
    <submittedName>
        <fullName evidence="1">Phage tail tube protein, GTA-gp10</fullName>
    </submittedName>
</protein>
<dbReference type="InterPro" id="IPR021791">
    <property type="entry name" value="Phage_TAC_11"/>
</dbReference>
<evidence type="ECO:0000313" key="1">
    <source>
        <dbReference type="EMBL" id="SHH04091.1"/>
    </source>
</evidence>
<dbReference type="STRING" id="1122133.SAMN02745157_0213"/>